<dbReference type="AlphaFoldDB" id="A0A9Q0DW02"/>
<evidence type="ECO:0000256" key="3">
    <source>
        <dbReference type="ARBA" id="ARBA00022833"/>
    </source>
</evidence>
<evidence type="ECO:0000313" key="10">
    <source>
        <dbReference type="Proteomes" id="UP001148018"/>
    </source>
</evidence>
<dbReference type="GO" id="GO:0043565">
    <property type="term" value="F:sequence-specific DNA binding"/>
    <property type="evidence" value="ECO:0007669"/>
    <property type="project" value="UniProtKB-UniRule"/>
</dbReference>
<dbReference type="GO" id="GO:0008270">
    <property type="term" value="F:zinc ion binding"/>
    <property type="evidence" value="ECO:0007669"/>
    <property type="project" value="UniProtKB-KW"/>
</dbReference>
<evidence type="ECO:0000256" key="5">
    <source>
        <dbReference type="PROSITE-ProRule" id="PRU00309"/>
    </source>
</evidence>
<dbReference type="InterPro" id="IPR006612">
    <property type="entry name" value="THAP_Znf"/>
</dbReference>
<keyword evidence="6" id="KW-0539">Nucleus</keyword>
<dbReference type="GO" id="GO:0003700">
    <property type="term" value="F:DNA-binding transcription factor activity"/>
    <property type="evidence" value="ECO:0007669"/>
    <property type="project" value="UniProtKB-UniRule"/>
</dbReference>
<keyword evidence="6" id="KW-0175">Coiled coil</keyword>
<evidence type="ECO:0000256" key="7">
    <source>
        <dbReference type="SAM" id="MobiDB-lite"/>
    </source>
</evidence>
<dbReference type="PROSITE" id="PS50950">
    <property type="entry name" value="ZF_THAP"/>
    <property type="match status" value="1"/>
</dbReference>
<dbReference type="GO" id="GO:0005654">
    <property type="term" value="C:nucleoplasm"/>
    <property type="evidence" value="ECO:0007669"/>
    <property type="project" value="UniProtKB-SubCell"/>
</dbReference>
<keyword evidence="6" id="KW-0805">Transcription regulation</keyword>
<dbReference type="SUPFAM" id="SSF57716">
    <property type="entry name" value="Glucocorticoid receptor-like (DNA-binding domain)"/>
    <property type="match status" value="1"/>
</dbReference>
<evidence type="ECO:0000259" key="8">
    <source>
        <dbReference type="PROSITE" id="PS50950"/>
    </source>
</evidence>
<keyword evidence="1" id="KW-0479">Metal-binding</keyword>
<feature type="compositionally biased region" description="Polar residues" evidence="7">
    <location>
        <begin position="115"/>
        <end position="130"/>
    </location>
</feature>
<dbReference type="OrthoDB" id="5982876at2759"/>
<feature type="compositionally biased region" description="Basic and acidic residues" evidence="7">
    <location>
        <begin position="96"/>
        <end position="114"/>
    </location>
</feature>
<dbReference type="Proteomes" id="UP001148018">
    <property type="component" value="Unassembled WGS sequence"/>
</dbReference>
<evidence type="ECO:0000256" key="1">
    <source>
        <dbReference type="ARBA" id="ARBA00022723"/>
    </source>
</evidence>
<comment type="subcellular location">
    <subcellularLocation>
        <location evidence="6">Nucleus</location>
        <location evidence="6">Nucleoplasm</location>
    </subcellularLocation>
</comment>
<protein>
    <recommendedName>
        <fullName evidence="6">THAP domain-containing protein 1</fullName>
    </recommendedName>
</protein>
<dbReference type="EMBL" id="JANIIK010000111">
    <property type="protein sequence ID" value="KAJ3595551.1"/>
    <property type="molecule type" value="Genomic_DNA"/>
</dbReference>
<dbReference type="PANTHER" id="PTHR46600:SF11">
    <property type="entry name" value="THAP DOMAIN-CONTAINING PROTEIN 10"/>
    <property type="match status" value="1"/>
</dbReference>
<comment type="caution">
    <text evidence="9">The sequence shown here is derived from an EMBL/GenBank/DDBJ whole genome shotgun (WGS) entry which is preliminary data.</text>
</comment>
<feature type="region of interest" description="Disordered" evidence="7">
    <location>
        <begin position="86"/>
        <end position="132"/>
    </location>
</feature>
<evidence type="ECO:0000256" key="2">
    <source>
        <dbReference type="ARBA" id="ARBA00022771"/>
    </source>
</evidence>
<organism evidence="9 10">
    <name type="scientific">Muraenolepis orangiensis</name>
    <name type="common">Patagonian moray cod</name>
    <dbReference type="NCBI Taxonomy" id="630683"/>
    <lineage>
        <taxon>Eukaryota</taxon>
        <taxon>Metazoa</taxon>
        <taxon>Chordata</taxon>
        <taxon>Craniata</taxon>
        <taxon>Vertebrata</taxon>
        <taxon>Euteleostomi</taxon>
        <taxon>Actinopterygii</taxon>
        <taxon>Neopterygii</taxon>
        <taxon>Teleostei</taxon>
        <taxon>Neoteleostei</taxon>
        <taxon>Acanthomorphata</taxon>
        <taxon>Zeiogadaria</taxon>
        <taxon>Gadariae</taxon>
        <taxon>Gadiformes</taxon>
        <taxon>Muraenolepidoidei</taxon>
        <taxon>Muraenolepididae</taxon>
        <taxon>Muraenolepis</taxon>
    </lineage>
</organism>
<dbReference type="SMART" id="SM00980">
    <property type="entry name" value="THAP"/>
    <property type="match status" value="1"/>
</dbReference>
<evidence type="ECO:0000256" key="4">
    <source>
        <dbReference type="ARBA" id="ARBA00023125"/>
    </source>
</evidence>
<sequence length="149" mass="16800">MSRRRCVRQCEGNFPLYGLPKVDADVRDRWLKCVYTAIPQQYSPNLFVCSLHFTEDCFLNRAQFTAGFSKRLLLKVGAVPTLLVKSEDTQPSSSQHHPDTIHWSTKDKFHDKGCQTKSPPTVSEGTQSVASPKMVSVRTQLSMGTLRDP</sequence>
<dbReference type="InterPro" id="IPR026516">
    <property type="entry name" value="THAP1/10"/>
</dbReference>
<keyword evidence="10" id="KW-1185">Reference proteome</keyword>
<keyword evidence="6" id="KW-0804">Transcription</keyword>
<keyword evidence="6" id="KW-0131">Cell cycle</keyword>
<dbReference type="GO" id="GO:0001935">
    <property type="term" value="P:endothelial cell proliferation"/>
    <property type="evidence" value="ECO:0007669"/>
    <property type="project" value="UniProtKB-UniRule"/>
</dbReference>
<name>A0A9Q0DW02_9TELE</name>
<comment type="similarity">
    <text evidence="6">Belongs to the THAP1 family.</text>
</comment>
<dbReference type="PANTHER" id="PTHR46600">
    <property type="entry name" value="THAP DOMAIN-CONTAINING"/>
    <property type="match status" value="1"/>
</dbReference>
<keyword evidence="4 5" id="KW-0238">DNA-binding</keyword>
<evidence type="ECO:0000256" key="6">
    <source>
        <dbReference type="RuleBase" id="RU369073"/>
    </source>
</evidence>
<feature type="non-terminal residue" evidence="9">
    <location>
        <position position="1"/>
    </location>
</feature>
<keyword evidence="3" id="KW-0862">Zinc</keyword>
<keyword evidence="2 5" id="KW-0863">Zinc-finger</keyword>
<comment type="function">
    <text evidence="6">DNA-binding transcription regulator that regulates endothelial cell proliferation and G1/S cell-cycle progression. Specifically binds the 5'-[AT]NTNN[GT]GGCA[AGT]-3' core DNA sequence and acts by modulating expression of pRB-E2F cell-cycle target genes.</text>
</comment>
<evidence type="ECO:0000313" key="9">
    <source>
        <dbReference type="EMBL" id="KAJ3595551.1"/>
    </source>
</evidence>
<dbReference type="Pfam" id="PF05485">
    <property type="entry name" value="THAP"/>
    <property type="match status" value="1"/>
</dbReference>
<gene>
    <name evidence="9" type="ORF">NHX12_004854</name>
</gene>
<reference evidence="9" key="1">
    <citation type="submission" date="2022-07" db="EMBL/GenBank/DDBJ databases">
        <title>Chromosome-level genome of Muraenolepis orangiensis.</title>
        <authorList>
            <person name="Kim J."/>
        </authorList>
    </citation>
    <scope>NUCLEOTIDE SEQUENCE</scope>
    <source>
        <strain evidence="9">KU_S4_2022</strain>
        <tissue evidence="9">Muscle</tissue>
    </source>
</reference>
<feature type="domain" description="THAP-type" evidence="8">
    <location>
        <begin position="1"/>
        <end position="83"/>
    </location>
</feature>
<proteinExistence type="inferred from homology"/>
<accession>A0A9Q0DW02</accession>
<dbReference type="SMART" id="SM00692">
    <property type="entry name" value="DM3"/>
    <property type="match status" value="1"/>
</dbReference>